<protein>
    <recommendedName>
        <fullName evidence="5">UPF0182 protein SAMN05216243_0893</fullName>
    </recommendedName>
</protein>
<evidence type="ECO:0000256" key="2">
    <source>
        <dbReference type="ARBA" id="ARBA00022692"/>
    </source>
</evidence>
<dbReference type="PANTHER" id="PTHR39344">
    <property type="entry name" value="UPF0182 PROTEIN SLL1060"/>
    <property type="match status" value="1"/>
</dbReference>
<keyword evidence="2 5" id="KW-0812">Transmembrane</keyword>
<reference evidence="6 7" key="1">
    <citation type="submission" date="2016-10" db="EMBL/GenBank/DDBJ databases">
        <authorList>
            <person name="de Groot N.N."/>
        </authorList>
    </citation>
    <scope>NUCLEOTIDE SEQUENCE [LARGE SCALE GENOMIC DNA]</scope>
    <source>
        <strain evidence="6 7">CGMCC 1.6502</strain>
    </source>
</reference>
<name>A0A1G8WN71_9BACI</name>
<dbReference type="Proteomes" id="UP000198694">
    <property type="component" value="Unassembled WGS sequence"/>
</dbReference>
<feature type="transmembrane region" description="Helical" evidence="5">
    <location>
        <begin position="204"/>
        <end position="223"/>
    </location>
</feature>
<proteinExistence type="inferred from homology"/>
<organism evidence="6 7">
    <name type="scientific">Sediminibacillus albus</name>
    <dbReference type="NCBI Taxonomy" id="407036"/>
    <lineage>
        <taxon>Bacteria</taxon>
        <taxon>Bacillati</taxon>
        <taxon>Bacillota</taxon>
        <taxon>Bacilli</taxon>
        <taxon>Bacillales</taxon>
        <taxon>Bacillaceae</taxon>
        <taxon>Sediminibacillus</taxon>
    </lineage>
</organism>
<keyword evidence="7" id="KW-1185">Reference proteome</keyword>
<feature type="transmembrane region" description="Helical" evidence="5">
    <location>
        <begin position="158"/>
        <end position="184"/>
    </location>
</feature>
<feature type="transmembrane region" description="Helical" evidence="5">
    <location>
        <begin position="256"/>
        <end position="276"/>
    </location>
</feature>
<feature type="transmembrane region" description="Helical" evidence="5">
    <location>
        <begin position="21"/>
        <end position="41"/>
    </location>
</feature>
<evidence type="ECO:0000313" key="7">
    <source>
        <dbReference type="Proteomes" id="UP000198694"/>
    </source>
</evidence>
<keyword evidence="4 5" id="KW-0472">Membrane</keyword>
<dbReference type="Pfam" id="PF03699">
    <property type="entry name" value="UPF0182"/>
    <property type="match status" value="1"/>
</dbReference>
<evidence type="ECO:0000256" key="3">
    <source>
        <dbReference type="ARBA" id="ARBA00022989"/>
    </source>
</evidence>
<dbReference type="GO" id="GO:0005886">
    <property type="term" value="C:plasma membrane"/>
    <property type="evidence" value="ECO:0007669"/>
    <property type="project" value="UniProtKB-SubCell"/>
</dbReference>
<evidence type="ECO:0000256" key="5">
    <source>
        <dbReference type="HAMAP-Rule" id="MF_01600"/>
    </source>
</evidence>
<dbReference type="EMBL" id="FNFL01000001">
    <property type="protein sequence ID" value="SDJ79537.1"/>
    <property type="molecule type" value="Genomic_DNA"/>
</dbReference>
<keyword evidence="1 5" id="KW-1003">Cell membrane</keyword>
<dbReference type="GO" id="GO:0005576">
    <property type="term" value="C:extracellular region"/>
    <property type="evidence" value="ECO:0007669"/>
    <property type="project" value="TreeGrafter"/>
</dbReference>
<feature type="transmembrane region" description="Helical" evidence="5">
    <location>
        <begin position="288"/>
        <end position="308"/>
    </location>
</feature>
<evidence type="ECO:0000256" key="4">
    <source>
        <dbReference type="ARBA" id="ARBA00023136"/>
    </source>
</evidence>
<feature type="transmembrane region" description="Helical" evidence="5">
    <location>
        <begin position="67"/>
        <end position="89"/>
    </location>
</feature>
<dbReference type="PANTHER" id="PTHR39344:SF1">
    <property type="entry name" value="UPF0182 PROTEIN SLL1060"/>
    <property type="match status" value="1"/>
</dbReference>
<comment type="subcellular location">
    <subcellularLocation>
        <location evidence="5">Cell membrane</location>
        <topology evidence="5">Multi-pass membrane protein</topology>
    </subcellularLocation>
</comment>
<dbReference type="STRING" id="407036.SAMN05216243_0893"/>
<accession>A0A1G8WN71</accession>
<dbReference type="InterPro" id="IPR005372">
    <property type="entry name" value="UPF0182"/>
</dbReference>
<keyword evidence="3 5" id="KW-1133">Transmembrane helix</keyword>
<feature type="transmembrane region" description="Helical" evidence="5">
    <location>
        <begin position="110"/>
        <end position="138"/>
    </location>
</feature>
<dbReference type="AlphaFoldDB" id="A0A1G8WN71"/>
<dbReference type="HAMAP" id="MF_01600">
    <property type="entry name" value="UPF0182"/>
    <property type="match status" value="1"/>
</dbReference>
<evidence type="ECO:0000313" key="6">
    <source>
        <dbReference type="EMBL" id="SDJ79537.1"/>
    </source>
</evidence>
<evidence type="ECO:0000256" key="1">
    <source>
        <dbReference type="ARBA" id="ARBA00022475"/>
    </source>
</evidence>
<comment type="similarity">
    <text evidence="5">Belongs to the UPF0182 family.</text>
</comment>
<gene>
    <name evidence="6" type="ORF">SAMN05216243_0893</name>
</gene>
<sequence>MENNTININPKQKEKLKKIGGFFGKIIGAIILLLILGWLSLHWVTDYIWMDTLGFRDVYTTILGSKILLGIIGFILFFLCTYVTLAWIRKAFLKQFNPSQLPAVIHAKRLSLFTIFCIAIFVGLLGSSIVQGVGWELWLKFLHHTSFGVSDPHFNMDISFYMFVLPFIEFAVSTLIGLGFLLLLVEIGCYSVFHMYRISRTAQLHLGVTLGSIGLLLAAVHVLEPYGTMLTSRVNLFQDSVVHGMSYTDKLINIPASYVLAATAVIGTIWMIIALVRGRLRAMAIPVIVYVGLVIVGQGASIIVQNYIVSPNEFSKESPYLEHNLSFTRTAYDLESIEEREHPGTQSLDQSMVERNQLTINNVRINDARPILDIYNQLQTFRTYYQFNDIDIDRYQIDGEYQQVFLGARELNTVDLPSQAKTWVNENLRYTHGYGVAMSSVNEITSQGQPEYLLKNLPAEGEIDISRPQIYFGEENYKNVIVNSEVDEFDYPSGDENMSSRYEGDTGIPLSGLNRLLFAMDEGSFRMFVSDQLTGESQLLATRNIVDRVNRIAPFLEYDEDPYLFVRDDGRMAWMIDAYLTAERYPYSEAHEGDESYIRNSVKVTVDAYTGEVTFYAAEPDEPLLQTYQHIFPDLFTEEIPEDVQAHFRYPLDLFKIQAAMYGTYHMTNLEVFYNREDYWQFPTEKYFNEDIEMEPYYITMKLPEAEEEEFVLMMPYTPRNRQNMVAWMGVRNDGENYGETFVYRFPKQRNVYGPQQIENRINQDSTISQQLNLWSQGGSEVIRGNLLAIPLEDTVMYVEPIYIESSNETSLPEVKQVVLAYGDHIVMEPTFDQALERMLGIIDPDVELDESEGEADGEDPAQEILNSEEVLQELSSLFDQYQQALSAGNWEEAGAIMSQIEDRLSETEQDQDQE</sequence>
<dbReference type="RefSeq" id="WP_245690052.1">
    <property type="nucleotide sequence ID" value="NZ_FNFL01000001.1"/>
</dbReference>